<feature type="compositionally biased region" description="Polar residues" evidence="1">
    <location>
        <begin position="192"/>
        <end position="204"/>
    </location>
</feature>
<keyword evidence="2" id="KW-1133">Transmembrane helix</keyword>
<feature type="compositionally biased region" description="Polar residues" evidence="1">
    <location>
        <begin position="1237"/>
        <end position="1259"/>
    </location>
</feature>
<feature type="region of interest" description="Disordered" evidence="1">
    <location>
        <begin position="1937"/>
        <end position="1957"/>
    </location>
</feature>
<evidence type="ECO:0000256" key="2">
    <source>
        <dbReference type="SAM" id="Phobius"/>
    </source>
</evidence>
<feature type="compositionally biased region" description="Low complexity" evidence="1">
    <location>
        <begin position="2551"/>
        <end position="2563"/>
    </location>
</feature>
<feature type="compositionally biased region" description="Polar residues" evidence="1">
    <location>
        <begin position="156"/>
        <end position="177"/>
    </location>
</feature>
<feature type="compositionally biased region" description="Low complexity" evidence="1">
    <location>
        <begin position="1609"/>
        <end position="1626"/>
    </location>
</feature>
<feature type="compositionally biased region" description="Polar residues" evidence="1">
    <location>
        <begin position="1753"/>
        <end position="1770"/>
    </location>
</feature>
<feature type="region of interest" description="Disordered" evidence="1">
    <location>
        <begin position="2121"/>
        <end position="2141"/>
    </location>
</feature>
<feature type="compositionally biased region" description="Polar residues" evidence="1">
    <location>
        <begin position="124"/>
        <end position="146"/>
    </location>
</feature>
<evidence type="ECO:0000313" key="5">
    <source>
        <dbReference type="Proteomes" id="UP000831859"/>
    </source>
</evidence>
<feature type="region of interest" description="Disordered" evidence="1">
    <location>
        <begin position="1236"/>
        <end position="1259"/>
    </location>
</feature>
<dbReference type="InterPro" id="IPR044081">
    <property type="entry name" value="DUF5776"/>
</dbReference>
<feature type="region of interest" description="Disordered" evidence="1">
    <location>
        <begin position="1864"/>
        <end position="1885"/>
    </location>
</feature>
<feature type="compositionally biased region" description="Polar residues" evidence="1">
    <location>
        <begin position="1672"/>
        <end position="1701"/>
    </location>
</feature>
<evidence type="ECO:0000313" key="4">
    <source>
        <dbReference type="EMBL" id="UQS84932.1"/>
    </source>
</evidence>
<feature type="compositionally biased region" description="Polar residues" evidence="1">
    <location>
        <begin position="2520"/>
        <end position="2537"/>
    </location>
</feature>
<feature type="region of interest" description="Disordered" evidence="1">
    <location>
        <begin position="1753"/>
        <end position="1775"/>
    </location>
</feature>
<keyword evidence="2" id="KW-0472">Membrane</keyword>
<feature type="compositionally biased region" description="Polar residues" evidence="1">
    <location>
        <begin position="1650"/>
        <end position="1665"/>
    </location>
</feature>
<sequence length="3371" mass="362123">MQYNKNKFNKVNDKKLLKKVKKEWVVVSIASLSVISGFAISGSLPLSKTSNNVYADTLVNEKNSNQLDTSQNNENSDPGKDTHDTSSVKKTQSITAPSSERDNQTLKVSDASGAGNLNEDKMTMSASSNNFDDSKVAPSSSNNQVGDSKLTETAKAGSQSYSNGESKPSTNDNDQQAQYDAASNGFNDKLKQGNTTNDSQANTAQPDAYQQGQNLADQYKNEMNQGAQDYINNKKTDYTDQTQQNYYNASYSGAQTASNAYNQSTSNQGTNGNYDSYNKASGQSYTDYSSKNTAKLNSQNNSSVRLNGSSVNVPSSDSQIINDDKKNDNSVAQNYAGQGVYNDAFRYGINYFLANQGANDAKSGKWQGTNYNQNSSNYGNTAKITKDFYDSNINGGTYDSAKSDAYYQAYEGAKRGIANQFKADNTYNTGFIGSNSNSTNNDYTNAYNSVVNDNKNGIVYVRNAQQMNYVVTGVTSGTGVNNSLNMLYNNNSSINKPLINTINLVNDVNLQDVTTGNSGSGGTNPYTNTNLTINGQNHIADFYGMQYCLQYQGSNSYNFNIKNFQTVYGINYYGPFAASSGSIYFDNFNYVGPQMLQSTNNNVYINGNVNAYQNLGSSNTYNSPFQQNAKMDGSGNQQILAINNLTLGENSNFFGDVSNNTGGTNVQLNGNLTLGVDSNMNLISRGSGGDGAANNGNAGVYLTSSSSKLNVNKGSNLNIDTQKAGSTYGSAIYSSGGQINVNNANINITLNGNNTNSLPVYFAGGNVLVQNGGAINVIANGVNNSSGILYNSGGKINIVNGGNLTMDATNSTNSALIYGNVSVNNPGLSGVNLKVNNDGSTILESGASITANTINVNDVNYYMYNLNGNGNNNLTTIDQTNNNNNGVVPTSFKGDSLLISRVPAAYFVGPVNVSYDSQSKQTTITGNAKISGTYNNGDKTIYIKYSDNNNTDISNPTISQTTNNNNGDTTKFNQSMEVEDNGQLIPFKFIYNTNISPTSVTVLLKYGVSGINLKYNTANNPSTPNVSTTPGGYAMNVLNYSDDANKNLTSNLTQVSTGNEGDVNNGASDAMIINSGGNTVKPNPTTMSNNNDYSNGYNSAAAGYQAFVDQLSNNSVDPTTLNYQNNESYKNDYANSGYADQFEQGFNRAQQDYQTGINDVKKSIANGQITHTDSTATTSNGDTLSQINNDSYQTAFRTFNNGYEYGINGSSSDGLNNQQMIGFNYGKNVLVGASADSLPTDTTDPNYQAQKDGYQSAQQARKDYYNNSNPQTQNITKPSDIKVLSSDNIPNIQVYQSAYYGAHLAGTGSNRPTDDLIAQNSYDAAKGKASYLNGDEQPTTANNSQSFVNGYNDIKQGYSDVIANGSNTKEKDTPSAEYDYGYQIAINSQTGYNKAADLGNPLPNSTLAGISGNDKSAYKGYADAVQKIKSGNFSNSLNNHIAKGSNNDYYVLAYDKAIDIAILANNAGKNAFMSGGNSTTTDGSKTEQNVYTNAYNKSKDGFQDQLNNPNASNNSNDVNYRDGVTLANNGMDGYTQAMNDYHNNPNAYSYSPNASLNSSNQSAYKATIAGLQSANNQNDDNRGKRPTDYSSAFYDAAQASESGRIQAISSSKKNNLSNINNSDSNANKYVMPRLYTNSYNAFINGYSYGQNNPTDNSQSKDTNPINADAYNQGKTAGQQSQGASDYLNNKQPTNGGTTQYSNGYQYAKDGYQAGITGQPVTGITDAEKNSAEYQRAQAAGHNAKNYYQSGVNKAQSTTNPQSNSSDTPTNAVGKDAYNGAADAINAVKRADTDGTGVNNVPALDNKNSSNSIVYNNAYNEALAEAQKANQAGQNKALNNGKDTSYDSNVANDDIYNNAQAKTKTGYSEGINGEDTSKVPSNSNEAAGVDAGKAIQSSYNQAVSDYNDAADKKDAPDTTSKTGINADIYNNAIQGLKDADGNGNDPAVKTNKDNQNPIYGLANSQELAKQVASNVINNNANNSKLNTIDNNNTDAKNSLNPDAYKAIYNAMINGYNDGQSNPTDNSKVSGDNQNNVDAYEKGRDAGQRSQAVADLLAGKASVKNATDTYNEAYQYAKDGYQAGITGQPVNGITDAEKNSAEYQRAQETGKNAKNDYQNGIQQAQDNANPNVNDSNAPKDNDNSKAAYNAVAQALQDAKQANVSGKGLDSVNDLGNDYNCNPVYRVAYNQALNNIKAANKQANSDFNAGKVLNENNVTPANNMTKAFYSDVYNNIQKGYQEGLSNPGMTEPIDSNEQNGFNKGKADSRGYVDAINDFNNGTRYDNSNPAKGETEPSAKASYQETMKALTDAQNGKNDNVNNTSVYSIANGQGLGAHNGLAAVKQNGGSVPNPIIVPSTPSGINTTAYQDAYKGSYDGYNNKFDSSQINNMPYVNAFKQAAQQKGADDYVAGKVTDDPTNEANTKSEKEYDANYANGVRDAQAAYAGDGNGNKNSNHNSNAYQTGANALIDADKGYDAAKTNADIPDSDDTNVYNAYWGAQSGANTGDKVPANVNTNSVAYQTGKNKAQSDSSQGANQYLSDKIDGKSDLTPEGNNNLYNQGYNNQKAFEDGLNNTVGSDASKYPGNDGVKSAYQNGINASSGYKKGYQEAQVGNDKPSADASVDSYNGSKAGYNDAKNSSGFHPDGNLTQKSAYAKAYEEAIQQMNAGAREVIVDGNKQPNDNNQNHQAFNQGYDNQKAYSAGVNDKVDHSNQYSGPSLVAYQNGQKAKEAIIGAGSDAISGKQNTNREVDPDSYDGAKSGYIDGLNGNNYNNISTKPASYQQAYNNAYNDIQTDRANGAKELFKQVSGLNVENNSNVNGAKLPFDKPQNIHEQAQNNGFVEQQGYISGINGGSTKDNPYTDNPYKDIYNQGLQRSEITKTGYQAAQANGNPSVNDSPIKNSNGKEITDNNALEGYKAVAQAYQDVKANKPQSNNTNQSIEYQMAYDHAYNMYNGVKAKGVSDFTKDPSAQVNNPYDKADTQTAKNLYNQSNEAARDGYNSVMNPSQDKASDKNNVDYIAGQKLANSLLDGIKAAANSDKNAPSDNVAKAGYDAANAAIKNGVNDAKKSNSKNKVDPAKVVVPTDIPSDARQAYLNAYEGAYNGYISGYNNGLQNPNESQDSQYNSLPVYKAIYDATFKQGKSDIPAPATSGSIEIPIDNSGHQFVKPNKSANNNQKTISATQKAGELAGYKDGLMRKFNAKALKKYSSEYVKAYNNAFRKAFQKHMPRYIYNLKGMYLHNSKGFNKNTRVKGYSRVTRALAHVFRVLGISYSKNGLPRYRVSGGYITANYKYIADAYYRGNKVNERVRVIKPKGTHVYSSKQFNKHTIVKKIPKNSIIRVQKVEKLGYITRFYIGNGQYISSNKTIVKKLGE</sequence>
<protein>
    <submittedName>
        <fullName evidence="4">DUF5776 domain-containing protein</fullName>
    </submittedName>
</protein>
<feature type="transmembrane region" description="Helical" evidence="2">
    <location>
        <begin position="24"/>
        <end position="44"/>
    </location>
</feature>
<dbReference type="EMBL" id="CP093362">
    <property type="protein sequence ID" value="UQS84932.1"/>
    <property type="molecule type" value="Genomic_DNA"/>
</dbReference>
<feature type="region of interest" description="Disordered" evidence="1">
    <location>
        <begin position="2014"/>
        <end position="2045"/>
    </location>
</feature>
<feature type="compositionally biased region" description="Basic and acidic residues" evidence="1">
    <location>
        <begin position="77"/>
        <end position="87"/>
    </location>
</feature>
<organism evidence="4 5">
    <name type="scientific">Apilactobacillus apisilvae</name>
    <dbReference type="NCBI Taxonomy" id="2923364"/>
    <lineage>
        <taxon>Bacteria</taxon>
        <taxon>Bacillati</taxon>
        <taxon>Bacillota</taxon>
        <taxon>Bacilli</taxon>
        <taxon>Lactobacillales</taxon>
        <taxon>Lactobacillaceae</taxon>
        <taxon>Apilactobacillus</taxon>
    </lineage>
</organism>
<feature type="domain" description="DUF5776" evidence="3">
    <location>
        <begin position="3296"/>
        <end position="3366"/>
    </location>
</feature>
<feature type="region of interest" description="Disordered" evidence="1">
    <location>
        <begin position="2520"/>
        <end position="2587"/>
    </location>
</feature>
<gene>
    <name evidence="4" type="ORF">MOO46_06725</name>
</gene>
<feature type="compositionally biased region" description="Polar residues" evidence="1">
    <location>
        <begin position="283"/>
        <end position="321"/>
    </location>
</feature>
<feature type="region of interest" description="Disordered" evidence="1">
    <location>
        <begin position="2606"/>
        <end position="2625"/>
    </location>
</feature>
<feature type="region of interest" description="Disordered" evidence="1">
    <location>
        <begin position="283"/>
        <end position="329"/>
    </location>
</feature>
<feature type="region of interest" description="Disordered" evidence="1">
    <location>
        <begin position="185"/>
        <end position="204"/>
    </location>
</feature>
<feature type="region of interest" description="Disordered" evidence="1">
    <location>
        <begin position="1607"/>
        <end position="1626"/>
    </location>
</feature>
<reference evidence="4 5" key="1">
    <citation type="journal article" date="2022" name="Int. J. Syst. Evol. Microbiol.">
        <title>Apilactobacillus apisilvae sp. nov., Nicolia spurrieriana gen. nov. sp. nov., Bombilactobacillus folatiphilus sp. nov. and Bombilactobacillus thymidiniphilus sp. nov., four new lactic acid bacterial isolates from stingless bees Tetragonula carbonaria and Austroplebeia australis.</title>
        <authorList>
            <person name="Oliphant S.A."/>
            <person name="Watson-Haigh N.S."/>
            <person name="Sumby K.M."/>
            <person name="Gardner J."/>
            <person name="Groom S."/>
            <person name="Jiranek V."/>
        </authorList>
    </citation>
    <scope>NUCLEOTIDE SEQUENCE [LARGE SCALE GENOMIC DNA]</scope>
    <source>
        <strain evidence="4 5">SG5_A10</strain>
    </source>
</reference>
<feature type="compositionally biased region" description="Polar residues" evidence="1">
    <location>
        <begin position="2121"/>
        <end position="2134"/>
    </location>
</feature>
<evidence type="ECO:0000259" key="3">
    <source>
        <dbReference type="Pfam" id="PF19087"/>
    </source>
</evidence>
<proteinExistence type="predicted"/>
<dbReference type="Proteomes" id="UP000831859">
    <property type="component" value="Chromosome"/>
</dbReference>
<accession>A0ABY4PH69</accession>
<feature type="region of interest" description="Disordered" evidence="1">
    <location>
        <begin position="1650"/>
        <end position="1701"/>
    </location>
</feature>
<dbReference type="RefSeq" id="WP_249510912.1">
    <property type="nucleotide sequence ID" value="NZ_CP093362.1"/>
</dbReference>
<name>A0ABY4PH69_9LACO</name>
<feature type="compositionally biased region" description="Polar residues" evidence="1">
    <location>
        <begin position="61"/>
        <end position="76"/>
    </location>
</feature>
<feature type="compositionally biased region" description="Low complexity" evidence="1">
    <location>
        <begin position="1507"/>
        <end position="1518"/>
    </location>
</feature>
<feature type="region of interest" description="Disordered" evidence="1">
    <location>
        <begin position="1498"/>
        <end position="1519"/>
    </location>
</feature>
<dbReference type="Pfam" id="PF19087">
    <property type="entry name" value="DUF5776"/>
    <property type="match status" value="2"/>
</dbReference>
<feature type="region of interest" description="Disordered" evidence="1">
    <location>
        <begin position="2843"/>
        <end position="2863"/>
    </location>
</feature>
<feature type="compositionally biased region" description="Polar residues" evidence="1">
    <location>
        <begin position="2015"/>
        <end position="2035"/>
    </location>
</feature>
<feature type="region of interest" description="Disordered" evidence="1">
    <location>
        <begin position="259"/>
        <end position="278"/>
    </location>
</feature>
<feature type="compositionally biased region" description="Polar residues" evidence="1">
    <location>
        <begin position="88"/>
        <end position="98"/>
    </location>
</feature>
<feature type="region of interest" description="Disordered" evidence="1">
    <location>
        <begin position="61"/>
        <end position="177"/>
    </location>
</feature>
<keyword evidence="2" id="KW-0812">Transmembrane</keyword>
<keyword evidence="5" id="KW-1185">Reference proteome</keyword>
<feature type="domain" description="DUF5776" evidence="3">
    <location>
        <begin position="3224"/>
        <end position="3292"/>
    </location>
</feature>
<evidence type="ECO:0000256" key="1">
    <source>
        <dbReference type="SAM" id="MobiDB-lite"/>
    </source>
</evidence>